<dbReference type="RefSeq" id="WP_338098632.1">
    <property type="nucleotide sequence ID" value="NZ_JAWDKD010000002.1"/>
</dbReference>
<feature type="compositionally biased region" description="Basic and acidic residues" evidence="1">
    <location>
        <begin position="20"/>
        <end position="32"/>
    </location>
</feature>
<reference evidence="2" key="1">
    <citation type="submission" date="2023-06" db="EMBL/GenBank/DDBJ databases">
        <title>Genome sequence of Methanosarcinaceae archaeon Ag5.</title>
        <authorList>
            <person name="Protasov E."/>
            <person name="Platt K."/>
            <person name="Poehlein A."/>
            <person name="Daniel R."/>
            <person name="Brune A."/>
        </authorList>
    </citation>
    <scope>NUCLEOTIDE SEQUENCE</scope>
    <source>
        <strain evidence="2">Ag5</strain>
    </source>
</reference>
<evidence type="ECO:0000313" key="2">
    <source>
        <dbReference type="EMBL" id="MDV0446251.1"/>
    </source>
</evidence>
<name>A0AAE4MHT8_9EURY</name>
<feature type="compositionally biased region" description="Basic and acidic residues" evidence="1">
    <location>
        <begin position="59"/>
        <end position="106"/>
    </location>
</feature>
<feature type="region of interest" description="Disordered" evidence="1">
    <location>
        <begin position="20"/>
        <end position="39"/>
    </location>
</feature>
<sequence>MSAPKKTECHKDCQHEPNECHEREYNDSDESHPYYLDADDGLNDNGHDCGCGHHHNHEHGHDHENAHEHDHSCEHHNHGHTHNYEQDHEHGHDQDHDCESHPGDAESKAVVSEMISFLTEFEELSKGAAYGDFMKNKSLHEHLTSLLAKVQAKALALDPDFISRNPKVDWNSLQTIETQVVHPTYGLNPETLWDLIRLDVPFLNRRLDVVVNGCCHNH</sequence>
<evidence type="ECO:0008006" key="4">
    <source>
        <dbReference type="Google" id="ProtNLM"/>
    </source>
</evidence>
<proteinExistence type="predicted"/>
<protein>
    <recommendedName>
        <fullName evidence="4">DUF86 domain-containing protein</fullName>
    </recommendedName>
</protein>
<dbReference type="EMBL" id="JAWDKD010000002">
    <property type="protein sequence ID" value="MDV0446251.1"/>
    <property type="molecule type" value="Genomic_DNA"/>
</dbReference>
<dbReference type="Proteomes" id="UP001271789">
    <property type="component" value="Unassembled WGS sequence"/>
</dbReference>
<dbReference type="AlphaFoldDB" id="A0AAE4MHT8"/>
<accession>A0AAE4MHT8</accession>
<comment type="caution">
    <text evidence="2">The sequence shown here is derived from an EMBL/GenBank/DDBJ whole genome shotgun (WGS) entry which is preliminary data.</text>
</comment>
<evidence type="ECO:0000313" key="3">
    <source>
        <dbReference type="Proteomes" id="UP001271789"/>
    </source>
</evidence>
<gene>
    <name evidence="2" type="ORF">MsAg5_00790</name>
</gene>
<keyword evidence="3" id="KW-1185">Reference proteome</keyword>
<feature type="region of interest" description="Disordered" evidence="1">
    <location>
        <begin position="56"/>
        <end position="106"/>
    </location>
</feature>
<evidence type="ECO:0000256" key="1">
    <source>
        <dbReference type="SAM" id="MobiDB-lite"/>
    </source>
</evidence>
<organism evidence="2 3">
    <name type="scientific">Methanolapillus africanus</name>
    <dbReference type="NCBI Taxonomy" id="3028297"/>
    <lineage>
        <taxon>Archaea</taxon>
        <taxon>Methanobacteriati</taxon>
        <taxon>Methanobacteriota</taxon>
        <taxon>Stenosarchaea group</taxon>
        <taxon>Methanomicrobia</taxon>
        <taxon>Methanosarcinales</taxon>
        <taxon>Methanosarcinaceae</taxon>
        <taxon>Methanolapillus</taxon>
    </lineage>
</organism>